<feature type="domain" description="Transcription elongation factor GreA/GreB C-terminal" evidence="1">
    <location>
        <begin position="53"/>
        <end position="127"/>
    </location>
</feature>
<sequence length="131" mass="14864">MTNNKKNLVILGEDDFRLLKQFTENFSPNSDSSEMTLSYELNRAIIVENNELPEDSIRLNSRVRVRELVSNKELEFSIVMPAFANIKDQKISVLTPMGAAIIGLCKGEKVEWKMPAGMKKFEILDVTQVTV</sequence>
<dbReference type="Proteomes" id="UP000634134">
    <property type="component" value="Unassembled WGS sequence"/>
</dbReference>
<name>A0ABR9WDI1_9BACT</name>
<keyword evidence="2" id="KW-0251">Elongation factor</keyword>
<dbReference type="InterPro" id="IPR023459">
    <property type="entry name" value="Tscrpt_elong_fac_GreA/B_fam"/>
</dbReference>
<proteinExistence type="predicted"/>
<evidence type="ECO:0000313" key="3">
    <source>
        <dbReference type="Proteomes" id="UP000634134"/>
    </source>
</evidence>
<dbReference type="RefSeq" id="WP_194121608.1">
    <property type="nucleotide sequence ID" value="NZ_JACYGY010000001.1"/>
</dbReference>
<gene>
    <name evidence="2" type="ORF">IEE83_16455</name>
</gene>
<organism evidence="2 3">
    <name type="scientific">Dyadobacter subterraneus</name>
    <dbReference type="NCBI Taxonomy" id="2773304"/>
    <lineage>
        <taxon>Bacteria</taxon>
        <taxon>Pseudomonadati</taxon>
        <taxon>Bacteroidota</taxon>
        <taxon>Cytophagia</taxon>
        <taxon>Cytophagales</taxon>
        <taxon>Spirosomataceae</taxon>
        <taxon>Dyadobacter</taxon>
    </lineage>
</organism>
<dbReference type="PANTHER" id="PTHR30437">
    <property type="entry name" value="TRANSCRIPTION ELONGATION FACTOR GREA"/>
    <property type="match status" value="1"/>
</dbReference>
<comment type="caution">
    <text evidence="2">The sequence shown here is derived from an EMBL/GenBank/DDBJ whole genome shotgun (WGS) entry which is preliminary data.</text>
</comment>
<reference evidence="3" key="1">
    <citation type="submission" date="2023-07" db="EMBL/GenBank/DDBJ databases">
        <title>Dyadobacter sp. nov 'subterranea' isolated from contaminted grondwater.</title>
        <authorList>
            <person name="Szabo I."/>
            <person name="Al-Omari J."/>
            <person name="Szerdahelyi S.G."/>
            <person name="Rado J."/>
        </authorList>
    </citation>
    <scope>NUCLEOTIDE SEQUENCE [LARGE SCALE GENOMIC DNA]</scope>
    <source>
        <strain evidence="3">UP-52</strain>
    </source>
</reference>
<dbReference type="GO" id="GO:0003746">
    <property type="term" value="F:translation elongation factor activity"/>
    <property type="evidence" value="ECO:0007669"/>
    <property type="project" value="UniProtKB-KW"/>
</dbReference>
<accession>A0ABR9WDI1</accession>
<dbReference type="Pfam" id="PF01272">
    <property type="entry name" value="GreA_GreB"/>
    <property type="match status" value="1"/>
</dbReference>
<keyword evidence="3" id="KW-1185">Reference proteome</keyword>
<dbReference type="EMBL" id="JACYGY010000001">
    <property type="protein sequence ID" value="MBE9463480.1"/>
    <property type="molecule type" value="Genomic_DNA"/>
</dbReference>
<keyword evidence="2" id="KW-0648">Protein biosynthesis</keyword>
<dbReference type="InterPro" id="IPR036953">
    <property type="entry name" value="GreA/GreB_C_sf"/>
</dbReference>
<evidence type="ECO:0000313" key="2">
    <source>
        <dbReference type="EMBL" id="MBE9463480.1"/>
    </source>
</evidence>
<dbReference type="PANTHER" id="PTHR30437:SF5">
    <property type="entry name" value="REGULATOR OF NUCLEOSIDE DIPHOSPHATE KINASE"/>
    <property type="match status" value="1"/>
</dbReference>
<dbReference type="Gene3D" id="3.10.50.30">
    <property type="entry name" value="Transcription elongation factor, GreA/GreB, C-terminal domain"/>
    <property type="match status" value="1"/>
</dbReference>
<protein>
    <submittedName>
        <fullName evidence="2">GreA/GreB family elongation factor</fullName>
    </submittedName>
</protein>
<dbReference type="InterPro" id="IPR001437">
    <property type="entry name" value="Tscrpt_elong_fac_GreA/B_C"/>
</dbReference>
<evidence type="ECO:0000259" key="1">
    <source>
        <dbReference type="Pfam" id="PF01272"/>
    </source>
</evidence>
<dbReference type="SUPFAM" id="SSF54534">
    <property type="entry name" value="FKBP-like"/>
    <property type="match status" value="1"/>
</dbReference>